<feature type="compositionally biased region" description="Basic and acidic residues" evidence="1">
    <location>
        <begin position="178"/>
        <end position="200"/>
    </location>
</feature>
<feature type="compositionally biased region" description="Basic and acidic residues" evidence="1">
    <location>
        <begin position="121"/>
        <end position="168"/>
    </location>
</feature>
<dbReference type="RefSeq" id="WP_085928074.1">
    <property type="nucleotide sequence ID" value="NZ_BAABSS010000026.1"/>
</dbReference>
<protein>
    <submittedName>
        <fullName evidence="4">Chitin-binding protein</fullName>
    </submittedName>
</protein>
<evidence type="ECO:0000256" key="1">
    <source>
        <dbReference type="SAM" id="MobiDB-lite"/>
    </source>
</evidence>
<evidence type="ECO:0000313" key="4">
    <source>
        <dbReference type="EMBL" id="QEV53779.1"/>
    </source>
</evidence>
<keyword evidence="2" id="KW-0732">Signal</keyword>
<evidence type="ECO:0000313" key="3">
    <source>
        <dbReference type="EMBL" id="OSY37019.1"/>
    </source>
</evidence>
<keyword evidence="5" id="KW-1185">Reference proteome</keyword>
<dbReference type="EMBL" id="MIGA01000071">
    <property type="protein sequence ID" value="OSY37019.1"/>
    <property type="molecule type" value="Genomic_DNA"/>
</dbReference>
<feature type="region of interest" description="Disordered" evidence="1">
    <location>
        <begin position="102"/>
        <end position="228"/>
    </location>
</feature>
<dbReference type="EMBL" id="CP023691">
    <property type="protein sequence ID" value="QEV53779.1"/>
    <property type="molecule type" value="Genomic_DNA"/>
</dbReference>
<feature type="signal peptide" evidence="2">
    <location>
        <begin position="1"/>
        <end position="27"/>
    </location>
</feature>
<dbReference type="KEGG" id="spla:CP981_20885"/>
<evidence type="ECO:0000313" key="6">
    <source>
        <dbReference type="Proteomes" id="UP000325458"/>
    </source>
</evidence>
<accession>A0AAE6TNC8</accession>
<dbReference type="Proteomes" id="UP000194225">
    <property type="component" value="Unassembled WGS sequence"/>
</dbReference>
<dbReference type="AlphaFoldDB" id="A0AAE6TNC8"/>
<reference evidence="4 6" key="2">
    <citation type="submission" date="2017-09" db="EMBL/GenBank/DDBJ databases">
        <authorList>
            <person name="Lee N."/>
            <person name="Cho B.-K."/>
        </authorList>
    </citation>
    <scope>NUCLEOTIDE SEQUENCE [LARGE SCALE GENOMIC DNA]</scope>
    <source>
        <strain evidence="4 6">ATCC 23948</strain>
    </source>
</reference>
<gene>
    <name evidence="3" type="ORF">BG653_06625</name>
    <name evidence="4" type="ORF">CP981_20885</name>
</gene>
<organism evidence="4 6">
    <name type="scientific">Streptomyces platensis</name>
    <dbReference type="NCBI Taxonomy" id="58346"/>
    <lineage>
        <taxon>Bacteria</taxon>
        <taxon>Bacillati</taxon>
        <taxon>Actinomycetota</taxon>
        <taxon>Actinomycetes</taxon>
        <taxon>Kitasatosporales</taxon>
        <taxon>Streptomycetaceae</taxon>
        <taxon>Streptomyces</taxon>
    </lineage>
</organism>
<name>A0AAE6TNC8_STRPT</name>
<evidence type="ECO:0000313" key="5">
    <source>
        <dbReference type="Proteomes" id="UP000194225"/>
    </source>
</evidence>
<feature type="chain" id="PRO_5041964166" evidence="2">
    <location>
        <begin position="28"/>
        <end position="228"/>
    </location>
</feature>
<sequence>MRRKIAFLGALALTGGLVAFAPSGAHAITGVITYHTRPDNRPHEILDPGDDHCYGVGDGYGEVDNDTPTDLVLYNGRDCTGSVVTVVRARGWLTARFGSLQLSSDGPREEVPSADEDRSEDPDRSDNPDRSDDRDPADNDRDPATNDRPNRSDGQDPADRPDRSDARDSSGSSDPSDDLDHSDHPGDTQDPDRSEDRDRPASSASPVDPVNAGTPGRHGRPGRPGAAG</sequence>
<reference evidence="3 5" key="1">
    <citation type="submission" date="2016-09" db="EMBL/GenBank/DDBJ databases">
        <title>Streptomyces platensis DSM40041, a candidate organism with high potential of specific P450 cytochromes.</title>
        <authorList>
            <person name="Grumaz C."/>
            <person name="Vainshtein Y."/>
            <person name="Kirstahler P."/>
            <person name="Sohn K."/>
        </authorList>
    </citation>
    <scope>NUCLEOTIDE SEQUENCE [LARGE SCALE GENOMIC DNA]</scope>
    <source>
        <strain evidence="3 5">DSM 40041</strain>
    </source>
</reference>
<dbReference type="GeneID" id="90925736"/>
<dbReference type="Proteomes" id="UP000325458">
    <property type="component" value="Chromosome"/>
</dbReference>
<evidence type="ECO:0000256" key="2">
    <source>
        <dbReference type="SAM" id="SignalP"/>
    </source>
</evidence>
<proteinExistence type="predicted"/>